<evidence type="ECO:0000259" key="2">
    <source>
        <dbReference type="Pfam" id="PF04069"/>
    </source>
</evidence>
<keyword evidence="1" id="KW-0732">Signal</keyword>
<name>A0ABP5MQ45_9MICO</name>
<dbReference type="SUPFAM" id="SSF53850">
    <property type="entry name" value="Periplasmic binding protein-like II"/>
    <property type="match status" value="1"/>
</dbReference>
<dbReference type="PROSITE" id="PS51257">
    <property type="entry name" value="PROKAR_LIPOPROTEIN"/>
    <property type="match status" value="1"/>
</dbReference>
<proteinExistence type="predicted"/>
<evidence type="ECO:0000256" key="1">
    <source>
        <dbReference type="SAM" id="SignalP"/>
    </source>
</evidence>
<gene>
    <name evidence="3" type="ORF">GCM10009846_23370</name>
</gene>
<protein>
    <submittedName>
        <fullName evidence="3">ABC transporter substrate-binding protein</fullName>
    </submittedName>
</protein>
<reference evidence="4" key="1">
    <citation type="journal article" date="2019" name="Int. J. Syst. Evol. Microbiol.">
        <title>The Global Catalogue of Microorganisms (GCM) 10K type strain sequencing project: providing services to taxonomists for standard genome sequencing and annotation.</title>
        <authorList>
            <consortium name="The Broad Institute Genomics Platform"/>
            <consortium name="The Broad Institute Genome Sequencing Center for Infectious Disease"/>
            <person name="Wu L."/>
            <person name="Ma J."/>
        </authorList>
    </citation>
    <scope>NUCLEOTIDE SEQUENCE [LARGE SCALE GENOMIC DNA]</scope>
    <source>
        <strain evidence="4">JCM 16026</strain>
    </source>
</reference>
<feature type="chain" id="PRO_5045312841" evidence="1">
    <location>
        <begin position="20"/>
        <end position="306"/>
    </location>
</feature>
<dbReference type="Pfam" id="PF04069">
    <property type="entry name" value="OpuAC"/>
    <property type="match status" value="1"/>
</dbReference>
<organism evidence="3 4">
    <name type="scientific">Agrococcus versicolor</name>
    <dbReference type="NCBI Taxonomy" id="501482"/>
    <lineage>
        <taxon>Bacteria</taxon>
        <taxon>Bacillati</taxon>
        <taxon>Actinomycetota</taxon>
        <taxon>Actinomycetes</taxon>
        <taxon>Micrococcales</taxon>
        <taxon>Microbacteriaceae</taxon>
        <taxon>Agrococcus</taxon>
    </lineage>
</organism>
<keyword evidence="4" id="KW-1185">Reference proteome</keyword>
<dbReference type="RefSeq" id="WP_344343797.1">
    <property type="nucleotide sequence ID" value="NZ_BAAAQT010000006.1"/>
</dbReference>
<accession>A0ABP5MQ45</accession>
<evidence type="ECO:0000313" key="4">
    <source>
        <dbReference type="Proteomes" id="UP001501599"/>
    </source>
</evidence>
<dbReference type="EMBL" id="BAAAQT010000006">
    <property type="protein sequence ID" value="GAA2175051.1"/>
    <property type="molecule type" value="Genomic_DNA"/>
</dbReference>
<comment type="caution">
    <text evidence="3">The sequence shown here is derived from an EMBL/GenBank/DDBJ whole genome shotgun (WGS) entry which is preliminary data.</text>
</comment>
<feature type="domain" description="ABC-type glycine betaine transport system substrate-binding" evidence="2">
    <location>
        <begin position="38"/>
        <end position="298"/>
    </location>
</feature>
<dbReference type="Gene3D" id="3.40.190.120">
    <property type="entry name" value="Osmoprotection protein (prox), domain 2"/>
    <property type="match status" value="1"/>
</dbReference>
<dbReference type="Proteomes" id="UP001501599">
    <property type="component" value="Unassembled WGS sequence"/>
</dbReference>
<sequence length="306" mass="32124">MQRPIRALAATLVAGIALAGCASSDPTGTGGEPAADGEIVIGSNAFPEAEILAEIYAQALEDAGYEVERNLSIGARQQTFPALQDGSITLQPEYTGNLLTFLDESNELTAPEDVADALDDALEGTGLVAYDYAEAQDQDAYVVTREYADANGLTSIADLVDMQPFALGSNPQFAELPYGLPGLESAYGITDVEFVQYEDFGGPATVQALLDGTVDVADIYTTSPAITENDLVVLEDPEEIIAAQNIVPVLSETIASDEIEEILNAISAELTTEDLIALRTRVEGSETASPATAAGDWLVEKGLIDG</sequence>
<dbReference type="Gene3D" id="3.40.190.10">
    <property type="entry name" value="Periplasmic binding protein-like II"/>
    <property type="match status" value="1"/>
</dbReference>
<dbReference type="CDD" id="cd13606">
    <property type="entry name" value="PBP2_ProX_like"/>
    <property type="match status" value="1"/>
</dbReference>
<feature type="signal peptide" evidence="1">
    <location>
        <begin position="1"/>
        <end position="19"/>
    </location>
</feature>
<dbReference type="InterPro" id="IPR007210">
    <property type="entry name" value="ABC_Gly_betaine_transp_sub-bd"/>
</dbReference>
<evidence type="ECO:0000313" key="3">
    <source>
        <dbReference type="EMBL" id="GAA2175051.1"/>
    </source>
</evidence>